<feature type="compositionally biased region" description="Low complexity" evidence="1">
    <location>
        <begin position="86"/>
        <end position="102"/>
    </location>
</feature>
<evidence type="ECO:0000313" key="3">
    <source>
        <dbReference type="EMBL" id="GMA18978.1"/>
    </source>
</evidence>
<evidence type="ECO:0000313" key="4">
    <source>
        <dbReference type="Proteomes" id="UP001157109"/>
    </source>
</evidence>
<gene>
    <name evidence="3" type="ORF">GCM10025862_09990</name>
</gene>
<dbReference type="RefSeq" id="WP_241442722.1">
    <property type="nucleotide sequence ID" value="NZ_BSUJ01000001.1"/>
</dbReference>
<evidence type="ECO:0000256" key="1">
    <source>
        <dbReference type="SAM" id="MobiDB-lite"/>
    </source>
</evidence>
<keyword evidence="4" id="KW-1185">Reference proteome</keyword>
<sequence>MIFGRRRRPDASNPQNPPNPPNPQNPPDQSGDAAQRERVGRRLAGHDPSSGHDTAGLPWAGRDVTAGAFTDDDGSADPRLAAVLGTTPTPTNATPTNATADPTGRRALAEALAHARLLVPVVAATAEGSAPGDDTHSDMATIVLTAPDGLRALPVFTSVAALAAWNPTARPVPVPASTAARSALEESCDVLVLDLAGPQRTVPTSMVHALAHERSWQPAAHDPLVLAALEETVGEIPQLLGLEPVDEDGTLVVRLRLVAGLDARGVQDIAGRVADALADPQVRVRLDEVRLQVLPEGPGTPAEPGLR</sequence>
<reference evidence="4" key="1">
    <citation type="journal article" date="2019" name="Int. J. Syst. Evol. Microbiol.">
        <title>The Global Catalogue of Microorganisms (GCM) 10K type strain sequencing project: providing services to taxonomists for standard genome sequencing and annotation.</title>
        <authorList>
            <consortium name="The Broad Institute Genomics Platform"/>
            <consortium name="The Broad Institute Genome Sequencing Center for Infectious Disease"/>
            <person name="Wu L."/>
            <person name="Ma J."/>
        </authorList>
    </citation>
    <scope>NUCLEOTIDE SEQUENCE [LARGE SCALE GENOMIC DNA]</scope>
    <source>
        <strain evidence="4">NBRC 105830</strain>
    </source>
</reference>
<protein>
    <recommendedName>
        <fullName evidence="2">SseB protein N-terminal domain-containing protein</fullName>
    </recommendedName>
</protein>
<accession>A0ABQ6HLM7</accession>
<comment type="caution">
    <text evidence="3">The sequence shown here is derived from an EMBL/GenBank/DDBJ whole genome shotgun (WGS) entry which is preliminary data.</text>
</comment>
<dbReference type="Pfam" id="PF07179">
    <property type="entry name" value="SseB"/>
    <property type="match status" value="1"/>
</dbReference>
<evidence type="ECO:0000259" key="2">
    <source>
        <dbReference type="Pfam" id="PF07179"/>
    </source>
</evidence>
<feature type="region of interest" description="Disordered" evidence="1">
    <location>
        <begin position="1"/>
        <end position="102"/>
    </location>
</feature>
<feature type="domain" description="SseB protein N-terminal" evidence="2">
    <location>
        <begin position="100"/>
        <end position="200"/>
    </location>
</feature>
<dbReference type="Proteomes" id="UP001157109">
    <property type="component" value="Unassembled WGS sequence"/>
</dbReference>
<proteinExistence type="predicted"/>
<dbReference type="InterPro" id="IPR009839">
    <property type="entry name" value="SseB_N"/>
</dbReference>
<name>A0ABQ6HLM7_9MICO</name>
<feature type="compositionally biased region" description="Pro residues" evidence="1">
    <location>
        <begin position="15"/>
        <end position="26"/>
    </location>
</feature>
<organism evidence="3 4">
    <name type="scientific">Arsenicicoccus piscis</name>
    <dbReference type="NCBI Taxonomy" id="673954"/>
    <lineage>
        <taxon>Bacteria</taxon>
        <taxon>Bacillati</taxon>
        <taxon>Actinomycetota</taxon>
        <taxon>Actinomycetes</taxon>
        <taxon>Micrococcales</taxon>
        <taxon>Intrasporangiaceae</taxon>
        <taxon>Arsenicicoccus</taxon>
    </lineage>
</organism>
<dbReference type="EMBL" id="BSUJ01000001">
    <property type="protein sequence ID" value="GMA18978.1"/>
    <property type="molecule type" value="Genomic_DNA"/>
</dbReference>